<dbReference type="Gene3D" id="3.40.1190.20">
    <property type="match status" value="1"/>
</dbReference>
<evidence type="ECO:0000313" key="5">
    <source>
        <dbReference type="EMBL" id="MFH5231500.1"/>
    </source>
</evidence>
<dbReference type="EMBL" id="JBIMSP010000032">
    <property type="protein sequence ID" value="MFH5243892.1"/>
    <property type="molecule type" value="Genomic_DNA"/>
</dbReference>
<dbReference type="InterPro" id="IPR050306">
    <property type="entry name" value="PfkB_Carbo_kinase"/>
</dbReference>
<gene>
    <name evidence="6" type="ORF">ACHIPV_18710</name>
    <name evidence="5" type="ORF">ACHIRB_23460</name>
</gene>
<dbReference type="Proteomes" id="UP001609219">
    <property type="component" value="Unassembled WGS sequence"/>
</dbReference>
<feature type="domain" description="Carbohydrate kinase PfkB" evidence="4">
    <location>
        <begin position="199"/>
        <end position="280"/>
    </location>
</feature>
<dbReference type="InterPro" id="IPR011611">
    <property type="entry name" value="PfkB_dom"/>
</dbReference>
<feature type="domain" description="Carbohydrate kinase PfkB" evidence="4">
    <location>
        <begin position="22"/>
        <end position="96"/>
    </location>
</feature>
<evidence type="ECO:0000259" key="4">
    <source>
        <dbReference type="Pfam" id="PF00294"/>
    </source>
</evidence>
<protein>
    <submittedName>
        <fullName evidence="6">Carbohydrate kinase family protein</fullName>
        <ecNumber evidence="6">2.7.1.-</ecNumber>
    </submittedName>
</protein>
<reference evidence="7 8" key="1">
    <citation type="submission" date="2024-10" db="EMBL/GenBank/DDBJ databases">
        <authorList>
            <person name="Riesco R."/>
        </authorList>
    </citation>
    <scope>NUCLEOTIDE SEQUENCE [LARGE SCALE GENOMIC DNA]</scope>
    <source>
        <strain evidence="6 7">NCIMB 15448</strain>
        <strain evidence="5 8">NCIMB 15450</strain>
    </source>
</reference>
<dbReference type="PANTHER" id="PTHR43085:SF57">
    <property type="entry name" value="CARBOHYDRATE KINASE PFKB DOMAIN-CONTAINING PROTEIN"/>
    <property type="match status" value="1"/>
</dbReference>
<dbReference type="GO" id="GO:0016301">
    <property type="term" value="F:kinase activity"/>
    <property type="evidence" value="ECO:0007669"/>
    <property type="project" value="UniProtKB-KW"/>
</dbReference>
<keyword evidence="3 6" id="KW-0418">Kinase</keyword>
<proteinExistence type="inferred from homology"/>
<dbReference type="Proteomes" id="UP001609176">
    <property type="component" value="Unassembled WGS sequence"/>
</dbReference>
<evidence type="ECO:0000256" key="2">
    <source>
        <dbReference type="ARBA" id="ARBA00022679"/>
    </source>
</evidence>
<comment type="caution">
    <text evidence="6">The sequence shown here is derived from an EMBL/GenBank/DDBJ whole genome shotgun (WGS) entry which is preliminary data.</text>
</comment>
<dbReference type="RefSeq" id="WP_395125329.1">
    <property type="nucleotide sequence ID" value="NZ_JBIMSN010000116.1"/>
</dbReference>
<dbReference type="InterPro" id="IPR029056">
    <property type="entry name" value="Ribokinase-like"/>
</dbReference>
<dbReference type="SUPFAM" id="SSF53613">
    <property type="entry name" value="Ribokinase-like"/>
    <property type="match status" value="1"/>
</dbReference>
<dbReference type="EMBL" id="JBIMSN010000116">
    <property type="protein sequence ID" value="MFH5231500.1"/>
    <property type="molecule type" value="Genomic_DNA"/>
</dbReference>
<comment type="similarity">
    <text evidence="1">Belongs to the carbohydrate kinase PfkB family.</text>
</comment>
<dbReference type="InterPro" id="IPR002173">
    <property type="entry name" value="Carboh/pur_kinase_PfkB_CS"/>
</dbReference>
<name>A0ABW7KQ30_9NOCA</name>
<evidence type="ECO:0000313" key="6">
    <source>
        <dbReference type="EMBL" id="MFH5243892.1"/>
    </source>
</evidence>
<dbReference type="PANTHER" id="PTHR43085">
    <property type="entry name" value="HEXOKINASE FAMILY MEMBER"/>
    <property type="match status" value="1"/>
</dbReference>
<dbReference type="EC" id="2.7.1.-" evidence="6"/>
<organism evidence="6 7">
    <name type="scientific">Antrihabitans spumae</name>
    <dbReference type="NCBI Taxonomy" id="3373370"/>
    <lineage>
        <taxon>Bacteria</taxon>
        <taxon>Bacillati</taxon>
        <taxon>Actinomycetota</taxon>
        <taxon>Actinomycetes</taxon>
        <taxon>Mycobacteriales</taxon>
        <taxon>Nocardiaceae</taxon>
        <taxon>Antrihabitans</taxon>
    </lineage>
</organism>
<evidence type="ECO:0000256" key="1">
    <source>
        <dbReference type="ARBA" id="ARBA00010688"/>
    </source>
</evidence>
<accession>A0ABW7KQ30</accession>
<evidence type="ECO:0000256" key="3">
    <source>
        <dbReference type="ARBA" id="ARBA00022777"/>
    </source>
</evidence>
<evidence type="ECO:0000313" key="7">
    <source>
        <dbReference type="Proteomes" id="UP001609176"/>
    </source>
</evidence>
<dbReference type="PROSITE" id="PS00584">
    <property type="entry name" value="PFKB_KINASES_2"/>
    <property type="match status" value="1"/>
</dbReference>
<keyword evidence="8" id="KW-1185">Reference proteome</keyword>
<evidence type="ECO:0000313" key="8">
    <source>
        <dbReference type="Proteomes" id="UP001609219"/>
    </source>
</evidence>
<keyword evidence="2 6" id="KW-0808">Transferase</keyword>
<sequence length="339" mass="35934">MADQRVVCAGYTVVDVCVDDSTVISHRTGGTAANVASNLAWLGRGQVDLAVRIGSDPAGRLIQAEMRAFGVGVEHVELDPEVRTPVLIHDVTNAREPRYLFSCLHCRRPSASFRPITTDTVREVCSPTPATFFFDRASAAALATAELVRASGGIVMFEPNGVGREQLTTRAIQIASIVKFSSSCNSRLPVLVDDGPLGQVQIRTEGAEGLLWRTVGQSWRRRRAHTCAIVDSAGAGDWVTSGFLHFVSTRGELSTRGIGAALDFGQAVAASSCEHIGARGMTAAPANAVRAQLAARGLSSQTQFDIALPHPGSDVACAMCLSSDPFISERTADLVTTAR</sequence>
<dbReference type="Pfam" id="PF00294">
    <property type="entry name" value="PfkB"/>
    <property type="match status" value="2"/>
</dbReference>